<name>A0AAE1E8L0_9GAST</name>
<evidence type="ECO:0000313" key="2">
    <source>
        <dbReference type="Proteomes" id="UP001283361"/>
    </source>
</evidence>
<dbReference type="AlphaFoldDB" id="A0AAE1E8L0"/>
<dbReference type="Proteomes" id="UP001283361">
    <property type="component" value="Unassembled WGS sequence"/>
</dbReference>
<keyword evidence="2" id="KW-1185">Reference proteome</keyword>
<sequence>MDDISSLLTAASRRSNTLYMKGLASRHDVRRKYCGNNDQVDYFELLNRGHIVSCWKVLPVDKGHSRCYCSRELTWPHPQGSSATMARLRAASAGWSVHLMALTSADHVNLCG</sequence>
<protein>
    <submittedName>
        <fullName evidence="1">Uncharacterized protein</fullName>
    </submittedName>
</protein>
<organism evidence="1 2">
    <name type="scientific">Elysia crispata</name>
    <name type="common">lettuce slug</name>
    <dbReference type="NCBI Taxonomy" id="231223"/>
    <lineage>
        <taxon>Eukaryota</taxon>
        <taxon>Metazoa</taxon>
        <taxon>Spiralia</taxon>
        <taxon>Lophotrochozoa</taxon>
        <taxon>Mollusca</taxon>
        <taxon>Gastropoda</taxon>
        <taxon>Heterobranchia</taxon>
        <taxon>Euthyneura</taxon>
        <taxon>Panpulmonata</taxon>
        <taxon>Sacoglossa</taxon>
        <taxon>Placobranchoidea</taxon>
        <taxon>Plakobranchidae</taxon>
        <taxon>Elysia</taxon>
    </lineage>
</organism>
<reference evidence="1" key="1">
    <citation type="journal article" date="2023" name="G3 (Bethesda)">
        <title>A reference genome for the long-term kleptoplast-retaining sea slug Elysia crispata morphotype clarki.</title>
        <authorList>
            <person name="Eastman K.E."/>
            <person name="Pendleton A.L."/>
            <person name="Shaikh M.A."/>
            <person name="Suttiyut T."/>
            <person name="Ogas R."/>
            <person name="Tomko P."/>
            <person name="Gavelis G."/>
            <person name="Widhalm J.R."/>
            <person name="Wisecaver J.H."/>
        </authorList>
    </citation>
    <scope>NUCLEOTIDE SEQUENCE</scope>
    <source>
        <strain evidence="1">ECLA1</strain>
    </source>
</reference>
<gene>
    <name evidence="1" type="ORF">RRG08_063358</name>
</gene>
<proteinExistence type="predicted"/>
<accession>A0AAE1E8L0</accession>
<evidence type="ECO:0000313" key="1">
    <source>
        <dbReference type="EMBL" id="KAK3798344.1"/>
    </source>
</evidence>
<dbReference type="EMBL" id="JAWDGP010000692">
    <property type="protein sequence ID" value="KAK3798344.1"/>
    <property type="molecule type" value="Genomic_DNA"/>
</dbReference>
<comment type="caution">
    <text evidence="1">The sequence shown here is derived from an EMBL/GenBank/DDBJ whole genome shotgun (WGS) entry which is preliminary data.</text>
</comment>